<reference evidence="7 8" key="1">
    <citation type="submission" date="2016-09" db="EMBL/GenBank/DDBJ databases">
        <title>Bacillus aquimaris SAMM genome sequence reveals colonization and biosurfactant production capacities.</title>
        <authorList>
            <person name="Waghmode S.R."/>
            <person name="Suryavanshi M.V."/>
        </authorList>
    </citation>
    <scope>NUCLEOTIDE SEQUENCE [LARGE SCALE GENOMIC DNA]</scope>
    <source>
        <strain evidence="7 8">SAMM</strain>
    </source>
</reference>
<evidence type="ECO:0000259" key="6">
    <source>
        <dbReference type="Pfam" id="PF13427"/>
    </source>
</evidence>
<dbReference type="CDD" id="cd05403">
    <property type="entry name" value="NT_KNTase_like"/>
    <property type="match status" value="1"/>
</dbReference>
<protein>
    <recommendedName>
        <fullName evidence="4">Spectinomycin 9-adenylyltransferase</fullName>
    </recommendedName>
</protein>
<dbReference type="Gene3D" id="3.30.460.10">
    <property type="entry name" value="Beta Polymerase, domain 2"/>
    <property type="match status" value="1"/>
</dbReference>
<dbReference type="InterPro" id="IPR043519">
    <property type="entry name" value="NT_sf"/>
</dbReference>
<keyword evidence="4" id="KW-0067">ATP-binding</keyword>
<proteinExistence type="predicted"/>
<dbReference type="GO" id="GO:0005524">
    <property type="term" value="F:ATP binding"/>
    <property type="evidence" value="ECO:0007669"/>
    <property type="project" value="UniProtKB-KW"/>
</dbReference>
<dbReference type="EMBL" id="MINN01000074">
    <property type="protein sequence ID" value="OIU71667.1"/>
    <property type="molecule type" value="Genomic_DNA"/>
</dbReference>
<dbReference type="PIRSF" id="PIRSF000819">
    <property type="entry name" value="Streptomycin_3-adenylyltransf"/>
    <property type="match status" value="1"/>
</dbReference>
<feature type="domain" description="Polymerase nucleotidyl transferase" evidence="5">
    <location>
        <begin position="31"/>
        <end position="72"/>
    </location>
</feature>
<dbReference type="OrthoDB" id="5643411at2"/>
<evidence type="ECO:0000256" key="3">
    <source>
        <dbReference type="ARBA" id="ARBA00047831"/>
    </source>
</evidence>
<dbReference type="GO" id="GO:0070566">
    <property type="term" value="F:adenylyltransferase activity"/>
    <property type="evidence" value="ECO:0007669"/>
    <property type="project" value="InterPro"/>
</dbReference>
<evidence type="ECO:0000256" key="4">
    <source>
        <dbReference type="PIRNR" id="PIRNR000819"/>
    </source>
</evidence>
<accession>A0A1J6WTW7</accession>
<keyword evidence="4" id="KW-0547">Nucleotide-binding</keyword>
<dbReference type="RefSeq" id="WP_071617337.1">
    <property type="nucleotide sequence ID" value="NZ_MINN01000074.1"/>
</dbReference>
<dbReference type="Proteomes" id="UP000182062">
    <property type="component" value="Unassembled WGS sequence"/>
</dbReference>
<keyword evidence="1 4" id="KW-0808">Transferase</keyword>
<sequence length="265" mass="30451">MSFHWVTVSPDVQNTIAYLQKKIANIMDGELVGFYIHGSLAMGGFNPGTSDIDIVAVTDKAIKLETKRRLAKLFLKCSANPYPIEISFLNKGQLKEWQHPCQFDFHYSEFWRDRYENDLNSGTGEWINDDIKTDADLAAHITILNNRGICIGGRPITEVFPPVPRSDYISSIVSDFKDCIANIEEDPIYCTLNMIRVYWYLKEGVISSKREAGQWGVVNLPSDLRETVEKVNESYYSKSDKYHFTRDELLPVRDYFSDQVQKLLL</sequence>
<evidence type="ECO:0000256" key="1">
    <source>
        <dbReference type="ARBA" id="ARBA00022679"/>
    </source>
</evidence>
<dbReference type="InterPro" id="IPR025184">
    <property type="entry name" value="AadA_C"/>
</dbReference>
<keyword evidence="4" id="KW-0548">Nucleotidyltransferase</keyword>
<evidence type="ECO:0000259" key="5">
    <source>
        <dbReference type="Pfam" id="PF01909"/>
    </source>
</evidence>
<dbReference type="Pfam" id="PF01909">
    <property type="entry name" value="NTP_transf_2"/>
    <property type="match status" value="1"/>
</dbReference>
<evidence type="ECO:0000313" key="7">
    <source>
        <dbReference type="EMBL" id="OIU71667.1"/>
    </source>
</evidence>
<gene>
    <name evidence="7" type="ORF">BHE18_03100</name>
</gene>
<dbReference type="AlphaFoldDB" id="A0A1J6WTW7"/>
<dbReference type="InterPro" id="IPR002934">
    <property type="entry name" value="Polymerase_NTP_transf_dom"/>
</dbReference>
<dbReference type="InterPro" id="IPR024172">
    <property type="entry name" value="AadA/Aad9"/>
</dbReference>
<comment type="caution">
    <text evidence="7">The sequence shown here is derived from an EMBL/GenBank/DDBJ whole genome shotgun (WGS) entry which is preliminary data.</text>
</comment>
<evidence type="ECO:0000256" key="2">
    <source>
        <dbReference type="ARBA" id="ARBA00023251"/>
    </source>
</evidence>
<feature type="domain" description="Adenylyltransferase AadA C-terminal" evidence="6">
    <location>
        <begin position="158"/>
        <end position="252"/>
    </location>
</feature>
<keyword evidence="2 4" id="KW-0046">Antibiotic resistance</keyword>
<organism evidence="7 8">
    <name type="scientific">Rossellomorea aquimaris</name>
    <dbReference type="NCBI Taxonomy" id="189382"/>
    <lineage>
        <taxon>Bacteria</taxon>
        <taxon>Bacillati</taxon>
        <taxon>Bacillota</taxon>
        <taxon>Bacilli</taxon>
        <taxon>Bacillales</taxon>
        <taxon>Bacillaceae</taxon>
        <taxon>Rossellomorea</taxon>
    </lineage>
</organism>
<dbReference type="Pfam" id="PF13427">
    <property type="entry name" value="AadA_C"/>
    <property type="match status" value="1"/>
</dbReference>
<dbReference type="GO" id="GO:0046677">
    <property type="term" value="P:response to antibiotic"/>
    <property type="evidence" value="ECO:0007669"/>
    <property type="project" value="UniProtKB-KW"/>
</dbReference>
<comment type="catalytic activity">
    <reaction evidence="3 4">
        <text>spectinomycin + ATP = 9-O-adenylylspectinomycin + diphosphate</text>
        <dbReference type="Rhea" id="RHEA:63228"/>
        <dbReference type="ChEBI" id="CHEBI:30616"/>
        <dbReference type="ChEBI" id="CHEBI:33019"/>
        <dbReference type="ChEBI" id="CHEBI:146260"/>
        <dbReference type="ChEBI" id="CHEBI:146261"/>
    </reaction>
</comment>
<dbReference type="SUPFAM" id="SSF81301">
    <property type="entry name" value="Nucleotidyltransferase"/>
    <property type="match status" value="1"/>
</dbReference>
<keyword evidence="8" id="KW-1185">Reference proteome</keyword>
<evidence type="ECO:0000313" key="8">
    <source>
        <dbReference type="Proteomes" id="UP000182062"/>
    </source>
</evidence>
<name>A0A1J6WTW7_9BACI</name>